<feature type="domain" description="Trs120/TRAPPC9 third Ig-like" evidence="4">
    <location>
        <begin position="781"/>
        <end position="973"/>
    </location>
</feature>
<sequence length="1475" mass="162316">MASFGLSRRKKNSGLGLAHATIHELDQAQQQKDPFPFPPPSSSTDSHLRQICHYRSRAGEARRADAMEPGVSIESGSAIRVAVLPVGGPIPPARLRDYAALVARHARVDLASLRPYYSEHQKSPFAHQPWGGGCLRLKFVLGGCVPSPWEDFQSSRKVLAVVGICHLPSSPDLGRVATDFVDAARSYPSALASRCFAFCPTDAQLVQKKRDNIIMFPPSDQQSLELHMLMMIQDLSASLLMEFEKWVLRAESTGTILKTPLDSQSSLGSEEVIKAKKRRLGRAQKIIGDYCLLAGSPADANAHYATAIELARLTGDVFWHAGALEGSVCALVVDRMAESDPVLEDEVKFRYYTIIQLYRRATLQDNAQRRQCAKEVSDLLMGAADGAKALIDASDRLILYIEIARLFGTLGYKRKAAFFSRQVAQLYLQQDNAYAAMSPNHNYNCIPCSKQEDQLHSFPLHPSQREIVKRNPNKKEWWTGGGPSGPFIYTPFTKGGTSGTSKQEVNWIVGEPVQVMVELANPCSFDLIVESIYLSVHSGNFDAFPVSVNLPPNTSKLVLLSGIPTQVGQVSIPGCIVHCFGVITEHLFKEVDCLLLGAAQGLVLSDPFRCCGSSKFKSVNFPSISVVPPLPLLVANVVGGDGSILLYEGEIRDVLITLTNAGTVPVEEANVALSGKNQDSVISIAHNTWKSALPIKPGGEVTFAVTLRAWHLSPTDLEAVGSRSPANSRRIAREGSNPFLDIHYAGPSGNSESNDVSLPPGRRLVVPLNICVVQGMRLVRARLLSMELPARFTDAHLRSVSSKDNLSNGSDAIRNDISLLKIDPYKGSWDLRLLELELFNPTDVVFDVDVSVHLDGTSVEQKILPEDKTASSACHKTRIDRDYSARVLIPLEHFKLPVLDTSFFVKENGSDEPLGSRAATLAEKNAKAELNASINNLISKIKVKWHSGRNSSGELNIKDAIQTALQASIMDILLPDPLTFSFRHAKDGTTAKTDSSKEPGDDSSRSADENVLRCKDPIFANEMTHMEVQIRNNTKETIRMNLSISCKDVAGENCFDENSATVLWAGVLSDIYLEVQPLQEVVHPFSIYFLVPGDYSLQAASVIIDATDVLRARAKAESPDEPILCRGSPFHIHEAFVREGVSRGDIPGGNGVDVSDDEMEQARGSDSRRYSFLVWLSNLEEATDDLPVIPSGYIIRRRDFLERGWGWKRLVPYSRVEWASYKRYLEEYFIHNAGEVAALCATRQPYQGGQGIDSGCNDLQAAAKLFLDVENDFIRICCDVLTPEDIDLSHEIRERAKHMIQAKGNFCCCFSLGGYLEGGYFCAIPLTQVDSQMYVDYYLCDAIRKSTATVLSILKGELACQTPGNDTPDKSGKPLGDKDNKAKVKLSKKAASLPDNYLEEQELQGKPSPVSELLKCAGFYALRKLEKVVIEIERNEARLEKIANVARAALMNNGETLSQEEMKSYLEEIIRLASI</sequence>
<dbReference type="Pfam" id="PF26283">
    <property type="entry name" value="Ig_TRAPPC9-Trs120_4th"/>
    <property type="match status" value="1"/>
</dbReference>
<dbReference type="PANTHER" id="PTHR21512:SF5">
    <property type="entry name" value="TRAFFICKING PROTEIN PARTICLE COMPLEX SUBUNIT 9"/>
    <property type="match status" value="1"/>
</dbReference>
<proteinExistence type="predicted"/>
<dbReference type="EnsemblPlants" id="OMERI04G14850.5">
    <property type="protein sequence ID" value="OMERI04G14850.5"/>
    <property type="gene ID" value="OMERI04G14850"/>
</dbReference>
<reference evidence="6" key="2">
    <citation type="submission" date="2018-05" db="EMBL/GenBank/DDBJ databases">
        <title>OmerRS3 (Oryza meridionalis Reference Sequence Version 3).</title>
        <authorList>
            <person name="Zhang J."/>
            <person name="Kudrna D."/>
            <person name="Lee S."/>
            <person name="Talag J."/>
            <person name="Welchert J."/>
            <person name="Wing R.A."/>
        </authorList>
    </citation>
    <scope>NUCLEOTIDE SEQUENCE [LARGE SCALE GENOMIC DNA]</scope>
    <source>
        <strain evidence="6">cv. OR44</strain>
    </source>
</reference>
<dbReference type="InterPro" id="IPR058563">
    <property type="entry name" value="Trs120_TRAPPC9_N"/>
</dbReference>
<feature type="domain" description="Trs120/TRAPPC9 fourth Ig-like" evidence="5">
    <location>
        <begin position="997"/>
        <end position="1133"/>
    </location>
</feature>
<reference evidence="6" key="1">
    <citation type="submission" date="2015-04" db="UniProtKB">
        <authorList>
            <consortium name="EnsemblPlants"/>
        </authorList>
    </citation>
    <scope>IDENTIFICATION</scope>
</reference>
<dbReference type="GO" id="GO:0005802">
    <property type="term" value="C:trans-Golgi network"/>
    <property type="evidence" value="ECO:0007669"/>
    <property type="project" value="TreeGrafter"/>
</dbReference>
<evidence type="ECO:0000313" key="7">
    <source>
        <dbReference type="Proteomes" id="UP000008021"/>
    </source>
</evidence>
<feature type="domain" description="Trs120/TRAPPC9 N-terminal" evidence="2">
    <location>
        <begin position="75"/>
        <end position="262"/>
    </location>
</feature>
<feature type="region of interest" description="Disordered" evidence="1">
    <location>
        <begin position="988"/>
        <end position="1008"/>
    </location>
</feature>
<feature type="region of interest" description="Disordered" evidence="1">
    <location>
        <begin position="1"/>
        <end position="48"/>
    </location>
</feature>
<dbReference type="InterPro" id="IPR058568">
    <property type="entry name" value="Ig_TRAPPC9_Trs120_4th"/>
</dbReference>
<dbReference type="Pfam" id="PF08626">
    <property type="entry name" value="TRAPPC9-Trs120"/>
    <property type="match status" value="2"/>
</dbReference>
<dbReference type="Pfam" id="PF26280">
    <property type="entry name" value="Ig_TRAPPC9-Trs120_2nd"/>
    <property type="match status" value="1"/>
</dbReference>
<dbReference type="InterPro" id="IPR058565">
    <property type="entry name" value="Ig_TRAPPC9_Trs120_1st"/>
</dbReference>
<dbReference type="Pfam" id="PF26254">
    <property type="entry name" value="Ig_TRAPPC9-Trs120_1st"/>
    <property type="match status" value="1"/>
</dbReference>
<evidence type="ECO:0000313" key="6">
    <source>
        <dbReference type="EnsemblPlants" id="OMERI04G14850.5"/>
    </source>
</evidence>
<evidence type="ECO:0000256" key="1">
    <source>
        <dbReference type="SAM" id="MobiDB-lite"/>
    </source>
</evidence>
<name>A0A0E0DFS9_9ORYZ</name>
<dbReference type="Proteomes" id="UP000008021">
    <property type="component" value="Chromosome 4"/>
</dbReference>
<dbReference type="InterPro" id="IPR013935">
    <property type="entry name" value="Trs120_TRAPPC9"/>
</dbReference>
<dbReference type="InterPro" id="IPR058567">
    <property type="entry name" value="Ig_TRAPPC9_Trs120_3rd"/>
</dbReference>
<dbReference type="PANTHER" id="PTHR21512">
    <property type="entry name" value="TRAFFICKING PROTEIN PARTICLE COMPLEX SUBUNIT 9"/>
    <property type="match status" value="1"/>
</dbReference>
<dbReference type="Pfam" id="PF26282">
    <property type="entry name" value="Ig_TRAPPC9-Trs120_3rd"/>
    <property type="match status" value="1"/>
</dbReference>
<accession>A0A0E0DFS9</accession>
<evidence type="ECO:0000259" key="5">
    <source>
        <dbReference type="Pfam" id="PF26283"/>
    </source>
</evidence>
<feature type="domain" description="Trs120/TRAPPC9 first Ig-like" evidence="3">
    <location>
        <begin position="481"/>
        <end position="581"/>
    </location>
</feature>
<organism evidence="6">
    <name type="scientific">Oryza meridionalis</name>
    <dbReference type="NCBI Taxonomy" id="40149"/>
    <lineage>
        <taxon>Eukaryota</taxon>
        <taxon>Viridiplantae</taxon>
        <taxon>Streptophyta</taxon>
        <taxon>Embryophyta</taxon>
        <taxon>Tracheophyta</taxon>
        <taxon>Spermatophyta</taxon>
        <taxon>Magnoliopsida</taxon>
        <taxon>Liliopsida</taxon>
        <taxon>Poales</taxon>
        <taxon>Poaceae</taxon>
        <taxon>BOP clade</taxon>
        <taxon>Oryzoideae</taxon>
        <taxon>Oryzeae</taxon>
        <taxon>Oryzinae</taxon>
        <taxon>Oryza</taxon>
    </lineage>
</organism>
<protein>
    <submittedName>
        <fullName evidence="6">Uncharacterized protein</fullName>
    </submittedName>
</protein>
<evidence type="ECO:0000259" key="4">
    <source>
        <dbReference type="Pfam" id="PF26282"/>
    </source>
</evidence>
<evidence type="ECO:0000259" key="2">
    <source>
        <dbReference type="Pfam" id="PF08626"/>
    </source>
</evidence>
<feature type="domain" description="Trs120/TRAPPC9 N-terminal" evidence="2">
    <location>
        <begin position="268"/>
        <end position="333"/>
    </location>
</feature>
<dbReference type="Gramene" id="OMERI04G14850.5">
    <property type="protein sequence ID" value="OMERI04G14850.5"/>
    <property type="gene ID" value="OMERI04G14850"/>
</dbReference>
<dbReference type="HOGENOM" id="CLU_001678_0_0_1"/>
<keyword evidence="7" id="KW-1185">Reference proteome</keyword>
<evidence type="ECO:0000259" key="3">
    <source>
        <dbReference type="Pfam" id="PF26254"/>
    </source>
</evidence>